<feature type="region of interest" description="Disordered" evidence="5">
    <location>
        <begin position="24"/>
        <end position="72"/>
    </location>
</feature>
<sequence>MPAIDICDSDEEDAALARKREAIRRRREQAEAEHAEAAAQEPEKEKEEPKVKFSAPRGGARRFPAELPVGPGRVTTGCEAPVLPEGPWTCPFCEESNGEKRLKCNNCTKPRPGTEEVAAAAPAPPPSARRKRKGWDDWDEQAKKAAAKASAANACLMKDVVNRWKPTVEQLNAMTVAELGPICKTWKISIEPKEYMRDVMLSKALKVIHGVES</sequence>
<feature type="domain" description="RanBP2-type" evidence="6">
    <location>
        <begin position="84"/>
        <end position="113"/>
    </location>
</feature>
<evidence type="ECO:0000259" key="6">
    <source>
        <dbReference type="PROSITE" id="PS50199"/>
    </source>
</evidence>
<dbReference type="PROSITE" id="PS01358">
    <property type="entry name" value="ZF_RANBP2_1"/>
    <property type="match status" value="1"/>
</dbReference>
<evidence type="ECO:0000256" key="3">
    <source>
        <dbReference type="ARBA" id="ARBA00022833"/>
    </source>
</evidence>
<feature type="region of interest" description="Disordered" evidence="5">
    <location>
        <begin position="113"/>
        <end position="134"/>
    </location>
</feature>
<protein>
    <recommendedName>
        <fullName evidence="6">RanBP2-type domain-containing protein</fullName>
    </recommendedName>
</protein>
<dbReference type="AlphaFoldDB" id="A0AA36MHL7"/>
<accession>A0AA36MHL7</accession>
<comment type="caution">
    <text evidence="7">The sequence shown here is derived from an EMBL/GenBank/DDBJ whole genome shotgun (WGS) entry which is preliminary data.</text>
</comment>
<dbReference type="PROSITE" id="PS50199">
    <property type="entry name" value="ZF_RANBP2_2"/>
    <property type="match status" value="1"/>
</dbReference>
<evidence type="ECO:0000313" key="8">
    <source>
        <dbReference type="Proteomes" id="UP001178507"/>
    </source>
</evidence>
<feature type="compositionally biased region" description="Basic and acidic residues" evidence="5">
    <location>
        <begin position="28"/>
        <end position="51"/>
    </location>
</feature>
<dbReference type="Proteomes" id="UP001178507">
    <property type="component" value="Unassembled WGS sequence"/>
</dbReference>
<dbReference type="InterPro" id="IPR036443">
    <property type="entry name" value="Znf_RanBP2_sf"/>
</dbReference>
<keyword evidence="1" id="KW-0479">Metal-binding</keyword>
<evidence type="ECO:0000256" key="2">
    <source>
        <dbReference type="ARBA" id="ARBA00022771"/>
    </source>
</evidence>
<dbReference type="GO" id="GO:0008270">
    <property type="term" value="F:zinc ion binding"/>
    <property type="evidence" value="ECO:0007669"/>
    <property type="project" value="UniProtKB-KW"/>
</dbReference>
<keyword evidence="2 4" id="KW-0863">Zinc-finger</keyword>
<evidence type="ECO:0000313" key="7">
    <source>
        <dbReference type="EMBL" id="CAJ1372434.1"/>
    </source>
</evidence>
<dbReference type="EMBL" id="CAUJNA010000135">
    <property type="protein sequence ID" value="CAJ1372434.1"/>
    <property type="molecule type" value="Genomic_DNA"/>
</dbReference>
<keyword evidence="3" id="KW-0862">Zinc</keyword>
<evidence type="ECO:0000256" key="1">
    <source>
        <dbReference type="ARBA" id="ARBA00022723"/>
    </source>
</evidence>
<evidence type="ECO:0000256" key="5">
    <source>
        <dbReference type="SAM" id="MobiDB-lite"/>
    </source>
</evidence>
<name>A0AA36MHL7_9DINO</name>
<gene>
    <name evidence="7" type="ORF">EVOR1521_LOCUS2518</name>
</gene>
<organism evidence="7 8">
    <name type="scientific">Effrenium voratum</name>
    <dbReference type="NCBI Taxonomy" id="2562239"/>
    <lineage>
        <taxon>Eukaryota</taxon>
        <taxon>Sar</taxon>
        <taxon>Alveolata</taxon>
        <taxon>Dinophyceae</taxon>
        <taxon>Suessiales</taxon>
        <taxon>Symbiodiniaceae</taxon>
        <taxon>Effrenium</taxon>
    </lineage>
</organism>
<keyword evidence="8" id="KW-1185">Reference proteome</keyword>
<proteinExistence type="predicted"/>
<dbReference type="SUPFAM" id="SSF90209">
    <property type="entry name" value="Ran binding protein zinc finger-like"/>
    <property type="match status" value="1"/>
</dbReference>
<dbReference type="Gene3D" id="4.10.1060.10">
    <property type="entry name" value="Zinc finger, RanBP2-type"/>
    <property type="match status" value="1"/>
</dbReference>
<reference evidence="7" key="1">
    <citation type="submission" date="2023-08" db="EMBL/GenBank/DDBJ databases">
        <authorList>
            <person name="Chen Y."/>
            <person name="Shah S."/>
            <person name="Dougan E. K."/>
            <person name="Thang M."/>
            <person name="Chan C."/>
        </authorList>
    </citation>
    <scope>NUCLEOTIDE SEQUENCE</scope>
</reference>
<evidence type="ECO:0000256" key="4">
    <source>
        <dbReference type="PROSITE-ProRule" id="PRU00322"/>
    </source>
</evidence>
<dbReference type="InterPro" id="IPR001876">
    <property type="entry name" value="Znf_RanBP2"/>
</dbReference>